<dbReference type="EMBL" id="JAGTAR010000019">
    <property type="protein sequence ID" value="MBR8536494.1"/>
    <property type="molecule type" value="Genomic_DNA"/>
</dbReference>
<feature type="transmembrane region" description="Helical" evidence="1">
    <location>
        <begin position="71"/>
        <end position="88"/>
    </location>
</feature>
<comment type="caution">
    <text evidence="2">The sequence shown here is derived from an EMBL/GenBank/DDBJ whole genome shotgun (WGS) entry which is preliminary data.</text>
</comment>
<keyword evidence="1" id="KW-1133">Transmembrane helix</keyword>
<evidence type="ECO:0000313" key="3">
    <source>
        <dbReference type="Proteomes" id="UP000679220"/>
    </source>
</evidence>
<keyword evidence="1" id="KW-0472">Membrane</keyword>
<dbReference type="RefSeq" id="WP_212191521.1">
    <property type="nucleotide sequence ID" value="NZ_JAGTAR010000019.1"/>
</dbReference>
<keyword evidence="1" id="KW-0812">Transmembrane</keyword>
<dbReference type="AlphaFoldDB" id="A0A941F5U9"/>
<accession>A0A941F5U9</accession>
<protein>
    <recommendedName>
        <fullName evidence="4">DUF4870 domain-containing protein</fullName>
    </recommendedName>
</protein>
<gene>
    <name evidence="2" type="ORF">KDU71_13050</name>
</gene>
<dbReference type="Proteomes" id="UP000679220">
    <property type="component" value="Unassembled WGS sequence"/>
</dbReference>
<proteinExistence type="predicted"/>
<name>A0A941F5U9_9BACT</name>
<evidence type="ECO:0008006" key="4">
    <source>
        <dbReference type="Google" id="ProtNLM"/>
    </source>
</evidence>
<reference evidence="2" key="1">
    <citation type="journal article" date="2018" name="Int. J. Syst. Evol. Microbiol.">
        <title>Carboxylicivirga sediminis sp. nov., isolated from coastal sediment.</title>
        <authorList>
            <person name="Wang F.Q."/>
            <person name="Ren L.H."/>
            <person name="Zou R.J."/>
            <person name="Sun Y.Z."/>
            <person name="Liu X.J."/>
            <person name="Jiang F."/>
            <person name="Liu L.J."/>
        </authorList>
    </citation>
    <scope>NUCLEOTIDE SEQUENCE</scope>
    <source>
        <strain evidence="2">JR1</strain>
    </source>
</reference>
<feature type="transmembrane region" description="Helical" evidence="1">
    <location>
        <begin position="6"/>
        <end position="25"/>
    </location>
</feature>
<reference evidence="2" key="2">
    <citation type="submission" date="2021-04" db="EMBL/GenBank/DDBJ databases">
        <authorList>
            <person name="Zhang T."/>
            <person name="Zhang Y."/>
            <person name="Lu D."/>
            <person name="Zuo D."/>
            <person name="Du Z."/>
        </authorList>
    </citation>
    <scope>NUCLEOTIDE SEQUENCE</scope>
    <source>
        <strain evidence="2">JR1</strain>
    </source>
</reference>
<sequence length="110" mass="12325">MNDQSRLISTVSYITIVGWVIALILRQNENPKSELGLFHLRQSFGTLILFFIASLAKIMLATIGLSWLGNAVGLVVLVVWLIGLIGAIQGRFTKVPFIGDWFQENFRFIS</sequence>
<evidence type="ECO:0000256" key="1">
    <source>
        <dbReference type="SAM" id="Phobius"/>
    </source>
</evidence>
<evidence type="ECO:0000313" key="2">
    <source>
        <dbReference type="EMBL" id="MBR8536494.1"/>
    </source>
</evidence>
<organism evidence="2 3">
    <name type="scientific">Carboxylicivirga sediminis</name>
    <dbReference type="NCBI Taxonomy" id="2006564"/>
    <lineage>
        <taxon>Bacteria</taxon>
        <taxon>Pseudomonadati</taxon>
        <taxon>Bacteroidota</taxon>
        <taxon>Bacteroidia</taxon>
        <taxon>Marinilabiliales</taxon>
        <taxon>Marinilabiliaceae</taxon>
        <taxon>Carboxylicivirga</taxon>
    </lineage>
</organism>
<feature type="transmembrane region" description="Helical" evidence="1">
    <location>
        <begin position="46"/>
        <end position="65"/>
    </location>
</feature>
<keyword evidence="3" id="KW-1185">Reference proteome</keyword>